<feature type="non-terminal residue" evidence="2">
    <location>
        <position position="1"/>
    </location>
</feature>
<evidence type="ECO:0008006" key="3">
    <source>
        <dbReference type="Google" id="ProtNLM"/>
    </source>
</evidence>
<protein>
    <recommendedName>
        <fullName evidence="3">Leucine rich repeats-containing protein</fullName>
    </recommendedName>
</protein>
<evidence type="ECO:0000313" key="2">
    <source>
        <dbReference type="EMBL" id="JAP89491.1"/>
    </source>
</evidence>
<sequence>VISQYQRLKYLIIPSVEVFDARACMSFQLLQVIYAPKARIFYRNSITQNPSFTTLIASCPSIFHSYSFKNVFFNDLRIGSAKQNAFQEIVIHNLRIGAKSKLETQFSQNAVCRADDKSKSGLIQNMNADLQSVLFYNTDEKLLEKLKIPVRNAIQSLKSEIDDEISFSSGQLTIQSIELSFRQQSALETFQGVVNEVLAPNLTTFCNFSNSTSKLKTKRIFLPNAHEFGQCNFQQLKQIEIRSLTKIKENDFNFCPNLLSISIQFVEELVNCFHHCKSLQVAELENARLIQNNFIQCVDLSSIKAGKLEVWPDYLDKIVNNCSQTGLNKVQTGLKINLLSIQEKMKKKLQQENSNTKNRLDKIDQAVEKLNQVLGRLFEGFE</sequence>
<name>A0A146K1F4_9EUKA</name>
<keyword evidence="1" id="KW-0175">Coiled coil</keyword>
<evidence type="ECO:0000256" key="1">
    <source>
        <dbReference type="SAM" id="Coils"/>
    </source>
</evidence>
<organism evidence="2">
    <name type="scientific">Trepomonas sp. PC1</name>
    <dbReference type="NCBI Taxonomy" id="1076344"/>
    <lineage>
        <taxon>Eukaryota</taxon>
        <taxon>Metamonada</taxon>
        <taxon>Diplomonadida</taxon>
        <taxon>Hexamitidae</taxon>
        <taxon>Hexamitinae</taxon>
        <taxon>Trepomonas</taxon>
    </lineage>
</organism>
<accession>A0A146K1F4</accession>
<dbReference type="EMBL" id="GDID01007115">
    <property type="protein sequence ID" value="JAP89491.1"/>
    <property type="molecule type" value="Transcribed_RNA"/>
</dbReference>
<feature type="coiled-coil region" evidence="1">
    <location>
        <begin position="339"/>
        <end position="373"/>
    </location>
</feature>
<proteinExistence type="predicted"/>
<dbReference type="AlphaFoldDB" id="A0A146K1F4"/>
<reference evidence="2" key="1">
    <citation type="submission" date="2015-07" db="EMBL/GenBank/DDBJ databases">
        <title>Adaptation to a free-living lifestyle via gene acquisitions in the diplomonad Trepomonas sp. PC1.</title>
        <authorList>
            <person name="Xu F."/>
            <person name="Jerlstrom-Hultqvist J."/>
            <person name="Kolisko M."/>
            <person name="Simpson A.G.B."/>
            <person name="Roger A.J."/>
            <person name="Svard S.G."/>
            <person name="Andersson J.O."/>
        </authorList>
    </citation>
    <scope>NUCLEOTIDE SEQUENCE</scope>
    <source>
        <strain evidence="2">PC1</strain>
    </source>
</reference>
<gene>
    <name evidence="2" type="ORF">TPC1_31014</name>
</gene>